<comment type="caution">
    <text evidence="2">The sequence shown here is derived from an EMBL/GenBank/DDBJ whole genome shotgun (WGS) entry which is preliminary data.</text>
</comment>
<organism evidence="2 3">
    <name type="scientific">Mycolicibacterium mucogenicum</name>
    <name type="common">Mycobacterium mucogenicum</name>
    <dbReference type="NCBI Taxonomy" id="56689"/>
    <lineage>
        <taxon>Bacteria</taxon>
        <taxon>Bacillati</taxon>
        <taxon>Actinomycetota</taxon>
        <taxon>Actinomycetes</taxon>
        <taxon>Mycobacteriales</taxon>
        <taxon>Mycobacteriaceae</taxon>
        <taxon>Mycolicibacterium</taxon>
    </lineage>
</organism>
<dbReference type="RefSeq" id="WP_133427033.1">
    <property type="nucleotide sequence ID" value="NZ_SDLO01000010.1"/>
</dbReference>
<dbReference type="Proteomes" id="UP000294929">
    <property type="component" value="Unassembled WGS sequence"/>
</dbReference>
<accession>A0A4R5WF01</accession>
<feature type="region of interest" description="Disordered" evidence="1">
    <location>
        <begin position="109"/>
        <end position="128"/>
    </location>
</feature>
<gene>
    <name evidence="2" type="ORF">EUA03_14595</name>
</gene>
<sequence>MNKLIQATAVTATVIGMELAGVSGATQAQADPDQEPVPDQLCPFRNVIDRMGGDDQCDPGWNNTDNNVGGGAPNECAPGGGWVGNNQLCPPPTLNVNVNHDINGNHQITINGQPVDPKNITVDGKPAG</sequence>
<reference evidence="2 3" key="1">
    <citation type="submission" date="2019-01" db="EMBL/GenBank/DDBJ databases">
        <title>High-quality-draft genome sequences of five non-tuberculosis mycobacteriaceae isolated from a nosocomial environment.</title>
        <authorList>
            <person name="Tiago I."/>
            <person name="Alarico S."/>
            <person name="Pereira S.G."/>
            <person name="Coelho C."/>
            <person name="Maranha A."/>
            <person name="Empadinhas N."/>
        </authorList>
    </citation>
    <scope>NUCLEOTIDE SEQUENCE [LARGE SCALE GENOMIC DNA]</scope>
    <source>
        <strain evidence="2 3">24AIII</strain>
    </source>
</reference>
<evidence type="ECO:0000313" key="3">
    <source>
        <dbReference type="Proteomes" id="UP000294929"/>
    </source>
</evidence>
<dbReference type="EMBL" id="SDLO01000010">
    <property type="protein sequence ID" value="TDK88641.1"/>
    <property type="molecule type" value="Genomic_DNA"/>
</dbReference>
<proteinExistence type="predicted"/>
<evidence type="ECO:0000256" key="1">
    <source>
        <dbReference type="SAM" id="MobiDB-lite"/>
    </source>
</evidence>
<protein>
    <submittedName>
        <fullName evidence="2">Uncharacterized protein</fullName>
    </submittedName>
</protein>
<name>A0A4R5WF01_MYCMU</name>
<evidence type="ECO:0000313" key="2">
    <source>
        <dbReference type="EMBL" id="TDK88641.1"/>
    </source>
</evidence>
<dbReference type="AlphaFoldDB" id="A0A4R5WF01"/>